<dbReference type="Gene3D" id="3.30.730.10">
    <property type="entry name" value="AP2/ERF domain"/>
    <property type="match status" value="3"/>
</dbReference>
<dbReference type="Pfam" id="PF00847">
    <property type="entry name" value="AP2"/>
    <property type="match status" value="2"/>
</dbReference>
<evidence type="ECO:0000256" key="6">
    <source>
        <dbReference type="ARBA" id="ARBA00024343"/>
    </source>
</evidence>
<keyword evidence="5" id="KW-0539">Nucleus</keyword>
<comment type="subcellular location">
    <subcellularLocation>
        <location evidence="1">Nucleus</location>
    </subcellularLocation>
</comment>
<dbReference type="InterPro" id="IPR001471">
    <property type="entry name" value="AP2/ERF_dom"/>
</dbReference>
<evidence type="ECO:0000313" key="9">
    <source>
        <dbReference type="Proteomes" id="UP000501690"/>
    </source>
</evidence>
<sequence>MTTFPLFQKPDRKMFEEPSEILLESLSSNHVVDTVHDSLSFDMVEECTTEENTNKAKQLVAKSEEVKKKERNDRKRFPVMTTFPLFQKPDRKMFEEPSEILLESLSSNHVVDTVHDSLSFDMVEECTTEENTNKAKQLVAKSEEVKKKERSYIEAAALAYDQAAFSMRGHSAVLNFPVKRVKESLQEIQYTCFTGSSPALALKERHCIQRKLSSKPKKCKGKDPSQDPTQSLVVLECLGVEYLEQLLSISDQSNLSDWDMLQDPSEILFQSLSSNNAVLDPIQDSLSFDMVDFSTAPAEGNQKQLVRKCEELQNKEKSYIGVRKRPWGKYAAEIRDTTRNGSRVWLGTFDSAEAAALAYDQAAFSMRGQNAVLNFPVKTVKESLQEIQYSCSNGSSPALALKERNFIQRKLSSRARKCKGKETSEAATPGVVVLEDLGVDYLEQLLSISDQKSPYWDMMMQEPSEILFQSLSSNDVLDPLHDSLSFDMVDFSTAATEGKKVVVESEVKKRERSYIGVRKRPWGKFAAEIRDTTRSGRRVWLGTFESAEAAALAYDQAAFSMRGHNAVLNFPVKRVKESLQEIQYTCFNGSSPALALKARHCKQKHLSKPKNSKGKDKSNPCLVVLEDLGVDYLEQLLSISEQSASPTYFN</sequence>
<dbReference type="EMBL" id="CP039353">
    <property type="protein sequence ID" value="QCE06412.1"/>
    <property type="molecule type" value="Genomic_DNA"/>
</dbReference>
<dbReference type="GO" id="GO:0003677">
    <property type="term" value="F:DNA binding"/>
    <property type="evidence" value="ECO:0007669"/>
    <property type="project" value="UniProtKB-KW"/>
</dbReference>
<evidence type="ECO:0000256" key="4">
    <source>
        <dbReference type="ARBA" id="ARBA00023163"/>
    </source>
</evidence>
<evidence type="ECO:0000256" key="5">
    <source>
        <dbReference type="ARBA" id="ARBA00023242"/>
    </source>
</evidence>
<accession>A0A4D6N0D6</accession>
<gene>
    <name evidence="8" type="ORF">DEO72_LG9g1424</name>
</gene>
<keyword evidence="2" id="KW-0805">Transcription regulation</keyword>
<dbReference type="PROSITE" id="PS51032">
    <property type="entry name" value="AP2_ERF"/>
    <property type="match status" value="2"/>
</dbReference>
<dbReference type="GO" id="GO:0003700">
    <property type="term" value="F:DNA-binding transcription factor activity"/>
    <property type="evidence" value="ECO:0007669"/>
    <property type="project" value="InterPro"/>
</dbReference>
<dbReference type="SMART" id="SM00380">
    <property type="entry name" value="AP2"/>
    <property type="match status" value="3"/>
</dbReference>
<dbReference type="SUPFAM" id="SSF54171">
    <property type="entry name" value="DNA-binding domain"/>
    <property type="match status" value="2"/>
</dbReference>
<dbReference type="Proteomes" id="UP000501690">
    <property type="component" value="Linkage Group LG9"/>
</dbReference>
<comment type="similarity">
    <text evidence="6">Belongs to the AP2/ERF transcription factor family. ERF subfamily.</text>
</comment>
<organism evidence="8 9">
    <name type="scientific">Vigna unguiculata</name>
    <name type="common">Cowpea</name>
    <dbReference type="NCBI Taxonomy" id="3917"/>
    <lineage>
        <taxon>Eukaryota</taxon>
        <taxon>Viridiplantae</taxon>
        <taxon>Streptophyta</taxon>
        <taxon>Embryophyta</taxon>
        <taxon>Tracheophyta</taxon>
        <taxon>Spermatophyta</taxon>
        <taxon>Magnoliopsida</taxon>
        <taxon>eudicotyledons</taxon>
        <taxon>Gunneridae</taxon>
        <taxon>Pentapetalae</taxon>
        <taxon>rosids</taxon>
        <taxon>fabids</taxon>
        <taxon>Fabales</taxon>
        <taxon>Fabaceae</taxon>
        <taxon>Papilionoideae</taxon>
        <taxon>50 kb inversion clade</taxon>
        <taxon>NPAAA clade</taxon>
        <taxon>indigoferoid/millettioid clade</taxon>
        <taxon>Phaseoleae</taxon>
        <taxon>Vigna</taxon>
    </lineage>
</organism>
<dbReference type="InterPro" id="IPR016177">
    <property type="entry name" value="DNA-bd_dom_sf"/>
</dbReference>
<protein>
    <submittedName>
        <fullName evidence="8">Ethylene-responsive transcription factor 1</fullName>
    </submittedName>
</protein>
<dbReference type="GO" id="GO:0009873">
    <property type="term" value="P:ethylene-activated signaling pathway"/>
    <property type="evidence" value="ECO:0007669"/>
    <property type="project" value="InterPro"/>
</dbReference>
<keyword evidence="4" id="KW-0804">Transcription</keyword>
<keyword evidence="3" id="KW-0238">DNA-binding</keyword>
<evidence type="ECO:0000259" key="7">
    <source>
        <dbReference type="PROSITE" id="PS51032"/>
    </source>
</evidence>
<feature type="domain" description="AP2/ERF" evidence="7">
    <location>
        <begin position="513"/>
        <end position="571"/>
    </location>
</feature>
<dbReference type="InterPro" id="IPR044808">
    <property type="entry name" value="ERF_plant"/>
</dbReference>
<name>A0A4D6N0D6_VIGUN</name>
<dbReference type="PANTHER" id="PTHR31190:SF72">
    <property type="entry name" value="AP2 DOMAIN CONTAINING PROTEIN, EXPRESSED"/>
    <property type="match status" value="1"/>
</dbReference>
<reference evidence="8 9" key="1">
    <citation type="submission" date="2019-04" db="EMBL/GenBank/DDBJ databases">
        <title>An improved genome assembly and genetic linkage map for asparagus bean, Vigna unguiculata ssp. sesquipedialis.</title>
        <authorList>
            <person name="Xia Q."/>
            <person name="Zhang R."/>
            <person name="Dong Y."/>
        </authorList>
    </citation>
    <scope>NUCLEOTIDE SEQUENCE [LARGE SCALE GENOMIC DNA]</scope>
    <source>
        <tissue evidence="8">Leaf</tissue>
    </source>
</reference>
<evidence type="ECO:0000313" key="8">
    <source>
        <dbReference type="EMBL" id="QCE06412.1"/>
    </source>
</evidence>
<feature type="domain" description="AP2/ERF" evidence="7">
    <location>
        <begin position="318"/>
        <end position="376"/>
    </location>
</feature>
<dbReference type="PANTHER" id="PTHR31190">
    <property type="entry name" value="DNA-BINDING DOMAIN"/>
    <property type="match status" value="1"/>
</dbReference>
<proteinExistence type="inferred from homology"/>
<evidence type="ECO:0000256" key="3">
    <source>
        <dbReference type="ARBA" id="ARBA00023125"/>
    </source>
</evidence>
<dbReference type="FunFam" id="3.30.730.10:FF:000001">
    <property type="entry name" value="Ethylene-responsive transcription factor 2"/>
    <property type="match status" value="2"/>
</dbReference>
<dbReference type="GO" id="GO:0005634">
    <property type="term" value="C:nucleus"/>
    <property type="evidence" value="ECO:0007669"/>
    <property type="project" value="UniProtKB-SubCell"/>
</dbReference>
<evidence type="ECO:0000256" key="1">
    <source>
        <dbReference type="ARBA" id="ARBA00004123"/>
    </source>
</evidence>
<keyword evidence="9" id="KW-1185">Reference proteome</keyword>
<evidence type="ECO:0000256" key="2">
    <source>
        <dbReference type="ARBA" id="ARBA00023015"/>
    </source>
</evidence>
<dbReference type="AlphaFoldDB" id="A0A4D6N0D6"/>
<dbReference type="InterPro" id="IPR036955">
    <property type="entry name" value="AP2/ERF_dom_sf"/>
</dbReference>
<dbReference type="CDD" id="cd00018">
    <property type="entry name" value="AP2"/>
    <property type="match status" value="2"/>
</dbReference>
<dbReference type="PRINTS" id="PR00367">
    <property type="entry name" value="ETHRSPELEMNT"/>
</dbReference>